<dbReference type="Gene3D" id="2.30.42.10">
    <property type="match status" value="1"/>
</dbReference>
<feature type="region of interest" description="Disordered" evidence="3">
    <location>
        <begin position="527"/>
        <end position="558"/>
    </location>
</feature>
<dbReference type="EMBL" id="AP025285">
    <property type="protein sequence ID" value="BDC91501.1"/>
    <property type="molecule type" value="Genomic_DNA"/>
</dbReference>
<name>A0AAU9CPF6_9ACTN</name>
<dbReference type="PRINTS" id="PR00834">
    <property type="entry name" value="PROTEASES2C"/>
</dbReference>
<evidence type="ECO:0000256" key="4">
    <source>
        <dbReference type="SAM" id="Phobius"/>
    </source>
</evidence>
<dbReference type="Gene3D" id="2.40.10.120">
    <property type="match status" value="1"/>
</dbReference>
<organism evidence="6 7">
    <name type="scientific">Leptogranulimonas caecicola</name>
    <dbReference type="NCBI Taxonomy" id="2894156"/>
    <lineage>
        <taxon>Bacteria</taxon>
        <taxon>Bacillati</taxon>
        <taxon>Actinomycetota</taxon>
        <taxon>Coriobacteriia</taxon>
        <taxon>Coriobacteriales</taxon>
        <taxon>Kribbibacteriaceae</taxon>
        <taxon>Leptogranulimonas</taxon>
    </lineage>
</organism>
<feature type="compositionally biased region" description="Polar residues" evidence="3">
    <location>
        <begin position="114"/>
        <end position="133"/>
    </location>
</feature>
<dbReference type="Pfam" id="PF13180">
    <property type="entry name" value="PDZ_2"/>
    <property type="match status" value="1"/>
</dbReference>
<dbReference type="Pfam" id="PF13365">
    <property type="entry name" value="Trypsin_2"/>
    <property type="match status" value="1"/>
</dbReference>
<sequence>MAPEDQNSLHPEDPSQNPTSESEVSDAEYVAVQFAMPVPEPSASQPEAPEAPVPPVQDPYAPQPVAAQPTEARPSHPASPEPALHLGHGAETDSLLEPTPRHERPQPPAGLAGTQRQPQVSTTQLPPISPSLTQRQPQAPVPPVPPVEPPQNPGSPQDFAGEPAPQPAPKKRSGFLPGLLGGLLGALLVAGLWFGVTRLVPATSQTTSPSQAGPTVNISANQENASTAEVVAAKCLPSVASINVTTSQGEGVGSGVVYDTQGNILTNYHVVEDAQSLVVNLNGKSYEGTVVGSDPSSDLAVVHVDLNGDSVTPMEIADSSKLVVGQWVMSLGSPFGLDQSVSTGIVSSLYRSTIMEGSAGNTIYTNLVQTDAAINPGNSGGALVNAQGQLIGINSIIQSASGSSSGVGFAIPSNYVKKAADAIIAGKPVEHAYLGANVRTVTPQVAAQAHLAVKQGAYVDSVVQGMPAAQAGLQEGDIITAIDGEAVTSGDNLILAVRSKEVGDKVTLTYYRGSTESTVDVTLGSDAEAQASQAQRRQSAYEQGDSDEDTQALPNRTR</sequence>
<dbReference type="PANTHER" id="PTHR43343">
    <property type="entry name" value="PEPTIDASE S12"/>
    <property type="match status" value="1"/>
</dbReference>
<dbReference type="RefSeq" id="WP_265591484.1">
    <property type="nucleotide sequence ID" value="NZ_AP025285.1"/>
</dbReference>
<proteinExistence type="predicted"/>
<feature type="domain" description="PDZ" evidence="5">
    <location>
        <begin position="432"/>
        <end position="514"/>
    </location>
</feature>
<dbReference type="PANTHER" id="PTHR43343:SF3">
    <property type="entry name" value="PROTEASE DO-LIKE 8, CHLOROPLASTIC"/>
    <property type="match status" value="1"/>
</dbReference>
<feature type="compositionally biased region" description="Polar residues" evidence="3">
    <location>
        <begin position="1"/>
        <end position="22"/>
    </location>
</feature>
<evidence type="ECO:0000313" key="6">
    <source>
        <dbReference type="EMBL" id="BDC91501.1"/>
    </source>
</evidence>
<dbReference type="SMART" id="SM00228">
    <property type="entry name" value="PDZ"/>
    <property type="match status" value="1"/>
</dbReference>
<keyword evidence="7" id="KW-1185">Reference proteome</keyword>
<gene>
    <name evidence="6" type="primary">degP</name>
    <name evidence="6" type="ORF">ATTO_13730</name>
</gene>
<dbReference type="InterPro" id="IPR036034">
    <property type="entry name" value="PDZ_sf"/>
</dbReference>
<dbReference type="CDD" id="cd06779">
    <property type="entry name" value="cpPDZ_Deg_HtrA-like"/>
    <property type="match status" value="1"/>
</dbReference>
<protein>
    <submittedName>
        <fullName evidence="6">Peptidase</fullName>
    </submittedName>
</protein>
<dbReference type="InterPro" id="IPR051201">
    <property type="entry name" value="Chloro_Bact_Ser_Proteases"/>
</dbReference>
<dbReference type="AlphaFoldDB" id="A0AAU9CPF6"/>
<dbReference type="KEGG" id="lcal:ATTO_13730"/>
<dbReference type="InterPro" id="IPR001940">
    <property type="entry name" value="Peptidase_S1C"/>
</dbReference>
<dbReference type="GO" id="GO:0004252">
    <property type="term" value="F:serine-type endopeptidase activity"/>
    <property type="evidence" value="ECO:0007669"/>
    <property type="project" value="InterPro"/>
</dbReference>
<accession>A0AAU9CPF6</accession>
<feature type="compositionally biased region" description="Pro residues" evidence="3">
    <location>
        <begin position="139"/>
        <end position="153"/>
    </location>
</feature>
<dbReference type="SUPFAM" id="SSF50156">
    <property type="entry name" value="PDZ domain-like"/>
    <property type="match status" value="1"/>
</dbReference>
<feature type="transmembrane region" description="Helical" evidence="4">
    <location>
        <begin position="175"/>
        <end position="196"/>
    </location>
</feature>
<reference evidence="6" key="1">
    <citation type="submission" date="2021-11" db="EMBL/GenBank/DDBJ databases">
        <title>Complete genome sequence of Atopobiaceae bacterium TOC12.</title>
        <authorList>
            <person name="Morinaga K."/>
            <person name="Kusada H."/>
            <person name="Tamaki H."/>
        </authorList>
    </citation>
    <scope>NUCLEOTIDE SEQUENCE</scope>
    <source>
        <strain evidence="6">TOC12</strain>
    </source>
</reference>
<feature type="region of interest" description="Disordered" evidence="3">
    <location>
        <begin position="1"/>
        <end position="172"/>
    </location>
</feature>
<feature type="compositionally biased region" description="Low complexity" evidence="3">
    <location>
        <begin position="527"/>
        <end position="543"/>
    </location>
</feature>
<keyword evidence="4" id="KW-1133">Transmembrane helix</keyword>
<evidence type="ECO:0000256" key="1">
    <source>
        <dbReference type="ARBA" id="ARBA00022670"/>
    </source>
</evidence>
<dbReference type="Proteomes" id="UP001431186">
    <property type="component" value="Chromosome"/>
</dbReference>
<evidence type="ECO:0000256" key="3">
    <source>
        <dbReference type="SAM" id="MobiDB-lite"/>
    </source>
</evidence>
<evidence type="ECO:0000313" key="7">
    <source>
        <dbReference type="Proteomes" id="UP001431186"/>
    </source>
</evidence>
<dbReference type="InterPro" id="IPR001478">
    <property type="entry name" value="PDZ"/>
</dbReference>
<dbReference type="GO" id="GO:0006508">
    <property type="term" value="P:proteolysis"/>
    <property type="evidence" value="ECO:0007669"/>
    <property type="project" value="UniProtKB-KW"/>
</dbReference>
<keyword evidence="1" id="KW-0645">Protease</keyword>
<dbReference type="SUPFAM" id="SSF50494">
    <property type="entry name" value="Trypsin-like serine proteases"/>
    <property type="match status" value="1"/>
</dbReference>
<keyword evidence="4" id="KW-0812">Transmembrane</keyword>
<keyword evidence="2" id="KW-0378">Hydrolase</keyword>
<evidence type="ECO:0000259" key="5">
    <source>
        <dbReference type="SMART" id="SM00228"/>
    </source>
</evidence>
<keyword evidence="4" id="KW-0472">Membrane</keyword>
<dbReference type="InterPro" id="IPR009003">
    <property type="entry name" value="Peptidase_S1_PA"/>
</dbReference>
<evidence type="ECO:0000256" key="2">
    <source>
        <dbReference type="ARBA" id="ARBA00022801"/>
    </source>
</evidence>